<dbReference type="STRING" id="235279.HH_1587"/>
<feature type="domain" description="Immunity MXAN-0049 protein" evidence="1">
    <location>
        <begin position="41"/>
        <end position="178"/>
    </location>
</feature>
<dbReference type="EMBL" id="AE017125">
    <property type="protein sequence ID" value="AAP78184.1"/>
    <property type="molecule type" value="Genomic_DNA"/>
</dbReference>
<dbReference type="Proteomes" id="UP000002495">
    <property type="component" value="Chromosome"/>
</dbReference>
<dbReference type="KEGG" id="hhe:HH_1587"/>
<dbReference type="eggNOG" id="ENOG50309JR">
    <property type="taxonomic scope" value="Bacteria"/>
</dbReference>
<proteinExistence type="predicted"/>
<dbReference type="AlphaFoldDB" id="Q7VFT8"/>
<gene>
    <name evidence="2" type="ordered locus">HH_1587</name>
</gene>
<protein>
    <recommendedName>
        <fullName evidence="1">Immunity MXAN-0049 protein domain-containing protein</fullName>
    </recommendedName>
</protein>
<keyword evidence="3" id="KW-1185">Reference proteome</keyword>
<evidence type="ECO:0000313" key="3">
    <source>
        <dbReference type="Proteomes" id="UP000002495"/>
    </source>
</evidence>
<dbReference type="InterPro" id="IPR012433">
    <property type="entry name" value="Imm11"/>
</dbReference>
<accession>Q7VFT8</accession>
<name>Q7VFT8_HELHP</name>
<evidence type="ECO:0000259" key="1">
    <source>
        <dbReference type="Pfam" id="PF07791"/>
    </source>
</evidence>
<dbReference type="HOGENOM" id="CLU_121350_0_0_7"/>
<sequence length="181" mass="21202">MMYNGQHNDVNTWCSCDLMDMKGNNEYALMESKPILNWQMPIFKIDENDGKILTDLVHNDCSWHIVSPRFMEVMGDLIQDCVQYLDVEIQSKTGDYSGCKVMHVIKSLDALDYERSVYRYMGENNDYLSITKAALIRSKLDESHIFRLKDDELPVFVSQKFRKRVRENNLLGFSFMELGVY</sequence>
<dbReference type="Pfam" id="PF07791">
    <property type="entry name" value="Imm11"/>
    <property type="match status" value="1"/>
</dbReference>
<reference evidence="2 3" key="1">
    <citation type="journal article" date="2003" name="Proc. Natl. Acad. Sci. U.S.A.">
        <title>The complete genome sequence of the carcinogenic bacterium Helicobacter hepaticus.</title>
        <authorList>
            <person name="Suerbaum S."/>
            <person name="Josenhans C."/>
            <person name="Sterzenbach T."/>
            <person name="Drescher B."/>
            <person name="Brandt P."/>
            <person name="Bell M."/>
            <person name="Droege M."/>
            <person name="Fartmann B."/>
            <person name="Fischer H.-P."/>
            <person name="Ge Z."/>
            <person name="Hoerster A."/>
            <person name="Holland R."/>
            <person name="Klein K."/>
            <person name="Koenig J."/>
            <person name="Macko L."/>
            <person name="Mendz G.L."/>
            <person name="Nyakatura G."/>
            <person name="Schauer D.B."/>
            <person name="Shen Z."/>
            <person name="Weber J."/>
            <person name="Frosch M."/>
            <person name="Fox J.G."/>
        </authorList>
    </citation>
    <scope>NUCLEOTIDE SEQUENCE [LARGE SCALE GENOMIC DNA]</scope>
    <source>
        <strain evidence="3">ATCC 51449 / 3B1</strain>
    </source>
</reference>
<organism evidence="2 3">
    <name type="scientific">Helicobacter hepaticus (strain ATCC 51449 / 3B1)</name>
    <dbReference type="NCBI Taxonomy" id="235279"/>
    <lineage>
        <taxon>Bacteria</taxon>
        <taxon>Pseudomonadati</taxon>
        <taxon>Campylobacterota</taxon>
        <taxon>Epsilonproteobacteria</taxon>
        <taxon>Campylobacterales</taxon>
        <taxon>Helicobacteraceae</taxon>
        <taxon>Helicobacter</taxon>
    </lineage>
</organism>
<evidence type="ECO:0000313" key="2">
    <source>
        <dbReference type="EMBL" id="AAP78184.1"/>
    </source>
</evidence>